<organism evidence="2 3">
    <name type="scientific">Zymoseptoria brevis</name>
    <dbReference type="NCBI Taxonomy" id="1047168"/>
    <lineage>
        <taxon>Eukaryota</taxon>
        <taxon>Fungi</taxon>
        <taxon>Dikarya</taxon>
        <taxon>Ascomycota</taxon>
        <taxon>Pezizomycotina</taxon>
        <taxon>Dothideomycetes</taxon>
        <taxon>Dothideomycetidae</taxon>
        <taxon>Mycosphaerellales</taxon>
        <taxon>Mycosphaerellaceae</taxon>
        <taxon>Zymoseptoria</taxon>
    </lineage>
</organism>
<feature type="compositionally biased region" description="Low complexity" evidence="1">
    <location>
        <begin position="361"/>
        <end position="370"/>
    </location>
</feature>
<reference evidence="2 3" key="1">
    <citation type="submission" date="2015-03" db="EMBL/GenBank/DDBJ databases">
        <title>RNA-seq based gene annotation and comparative genomics of four Zymoseptoria species reveal species-specific pathogenicity related genes and transposable element activity.</title>
        <authorList>
            <person name="Grandaubert J."/>
            <person name="Bhattacharyya A."/>
            <person name="Stukenbrock E.H."/>
        </authorList>
    </citation>
    <scope>NUCLEOTIDE SEQUENCE [LARGE SCALE GENOMIC DNA]</scope>
    <source>
        <strain evidence="2 3">Zb18110</strain>
    </source>
</reference>
<evidence type="ECO:0000313" key="3">
    <source>
        <dbReference type="Proteomes" id="UP000033647"/>
    </source>
</evidence>
<dbReference type="Proteomes" id="UP000033647">
    <property type="component" value="Unassembled WGS sequence"/>
</dbReference>
<feature type="region of interest" description="Disordered" evidence="1">
    <location>
        <begin position="290"/>
        <end position="376"/>
    </location>
</feature>
<protein>
    <submittedName>
        <fullName evidence="2">Uncharacterized protein</fullName>
    </submittedName>
</protein>
<dbReference type="EMBL" id="LAFY01000320">
    <property type="protein sequence ID" value="KJY00481.1"/>
    <property type="molecule type" value="Genomic_DNA"/>
</dbReference>
<gene>
    <name evidence="2" type="ORF">TI39_contig328g00005</name>
</gene>
<name>A0A0F4GWA7_9PEZI</name>
<evidence type="ECO:0000313" key="2">
    <source>
        <dbReference type="EMBL" id="KJY00481.1"/>
    </source>
</evidence>
<keyword evidence="3" id="KW-1185">Reference proteome</keyword>
<evidence type="ECO:0000256" key="1">
    <source>
        <dbReference type="SAM" id="MobiDB-lite"/>
    </source>
</evidence>
<dbReference type="AlphaFoldDB" id="A0A0F4GWA7"/>
<sequence length="423" mass="46880">MPADLFKWEESGGLKHHCPICQTPLSHDKCRTVCLGNHVEWCHRYHTLFRKNWSSRCSACKKTDEQHEKRHRDIAEILARIEKLKADEEAIAMKLLGSPTATKSPRTPLTATALNIVEGVDEPTTGLGTPKTTKKERKMAKKATKALTRDKVVTSADILRVAEALHPQAQTVKNELGEQTFDELTEDLEIRKNLKFNKSTCNTKSARRDFKKEEMSIDPETTASETERLLDVFQVNGKAMGKEGELVSELIEAIRKDLTHHHDELQNTARNKASFWRWANKSAYRDLVENGQEWDSKEPARKGEASLEDERRDSAVTAEADTEDEGDVPRSGSINSSEADSAGTGLTIPSSKAAAPKKTKTLTLGAPLTPAKEEVDPGWTHVGKKVLAPPIGKLKLASNGGLHHLDHKPKGKFGALAWLGAKR</sequence>
<dbReference type="OrthoDB" id="3642840at2759"/>
<feature type="compositionally biased region" description="Basic and acidic residues" evidence="1">
    <location>
        <begin position="290"/>
        <end position="314"/>
    </location>
</feature>
<accession>A0A0F4GWA7</accession>
<proteinExistence type="predicted"/>
<comment type="caution">
    <text evidence="2">The sequence shown here is derived from an EMBL/GenBank/DDBJ whole genome shotgun (WGS) entry which is preliminary data.</text>
</comment>